<comment type="similarity">
    <text evidence="1">Belongs to the UPF0213 family.</text>
</comment>
<reference evidence="4" key="1">
    <citation type="submission" date="2017-09" db="EMBL/GenBank/DDBJ databases">
        <title>Depth-based differentiation of microbial function through sediment-hosted aquifers and enrichment of novel symbionts in the deep terrestrial subsurface.</title>
        <authorList>
            <person name="Probst A.J."/>
            <person name="Ladd B."/>
            <person name="Jarett J.K."/>
            <person name="Geller-Mcgrath D.E."/>
            <person name="Sieber C.M.K."/>
            <person name="Emerson J.B."/>
            <person name="Anantharaman K."/>
            <person name="Thomas B.C."/>
            <person name="Malmstrom R."/>
            <person name="Stieglmeier M."/>
            <person name="Klingl A."/>
            <person name="Woyke T."/>
            <person name="Ryan C.M."/>
            <person name="Banfield J.F."/>
        </authorList>
    </citation>
    <scope>NUCLEOTIDE SEQUENCE [LARGE SCALE GENOMIC DNA]</scope>
</reference>
<feature type="domain" description="GIY-YIG" evidence="2">
    <location>
        <begin position="3"/>
        <end position="79"/>
    </location>
</feature>
<proteinExistence type="inferred from homology"/>
<name>A0A2H0VNS3_9BACT</name>
<evidence type="ECO:0000259" key="2">
    <source>
        <dbReference type="PROSITE" id="PS50164"/>
    </source>
</evidence>
<dbReference type="PROSITE" id="PS50164">
    <property type="entry name" value="GIY_YIG"/>
    <property type="match status" value="1"/>
</dbReference>
<evidence type="ECO:0000313" key="4">
    <source>
        <dbReference type="Proteomes" id="UP000230730"/>
    </source>
</evidence>
<evidence type="ECO:0000313" key="3">
    <source>
        <dbReference type="EMBL" id="PIS00010.1"/>
    </source>
</evidence>
<dbReference type="InterPro" id="IPR035901">
    <property type="entry name" value="GIY-YIG_endonuc_sf"/>
</dbReference>
<evidence type="ECO:0000256" key="1">
    <source>
        <dbReference type="ARBA" id="ARBA00007435"/>
    </source>
</evidence>
<dbReference type="Gene3D" id="3.40.1440.10">
    <property type="entry name" value="GIY-YIG endonuclease"/>
    <property type="match status" value="1"/>
</dbReference>
<dbReference type="EMBL" id="PFAE01000012">
    <property type="protein sequence ID" value="PIS00010.1"/>
    <property type="molecule type" value="Genomic_DNA"/>
</dbReference>
<dbReference type="PANTHER" id="PTHR34477:SF5">
    <property type="entry name" value="BSL5627 PROTEIN"/>
    <property type="match status" value="1"/>
</dbReference>
<sequence>MKKFPCVYIMTNEYNTTIYIGVTNNLIRRSWEHKNKISEGFTKQYRLDKLIYYEFIEEMTEAIKREKQLKSWSRSRKNDLINKMNPKQEDLYDTLM</sequence>
<dbReference type="InterPro" id="IPR000305">
    <property type="entry name" value="GIY-YIG_endonuc"/>
</dbReference>
<comment type="caution">
    <text evidence="3">The sequence shown here is derived from an EMBL/GenBank/DDBJ whole genome shotgun (WGS) entry which is preliminary data.</text>
</comment>
<dbReference type="CDD" id="cd10448">
    <property type="entry name" value="GIY-YIG_unchar_3"/>
    <property type="match status" value="1"/>
</dbReference>
<dbReference type="PANTHER" id="PTHR34477">
    <property type="entry name" value="UPF0213 PROTEIN YHBQ"/>
    <property type="match status" value="1"/>
</dbReference>
<dbReference type="Pfam" id="PF01541">
    <property type="entry name" value="GIY-YIG"/>
    <property type="match status" value="1"/>
</dbReference>
<protein>
    <recommendedName>
        <fullName evidence="2">GIY-YIG domain-containing protein</fullName>
    </recommendedName>
</protein>
<dbReference type="InterPro" id="IPR050190">
    <property type="entry name" value="UPF0213_domain"/>
</dbReference>
<dbReference type="AlphaFoldDB" id="A0A2H0VNS3"/>
<accession>A0A2H0VNS3</accession>
<dbReference type="SUPFAM" id="SSF82771">
    <property type="entry name" value="GIY-YIG endonuclease"/>
    <property type="match status" value="1"/>
</dbReference>
<organism evidence="3 4">
    <name type="scientific">Candidatus Collierbacteria bacterium CG10_big_fil_rev_8_21_14_0_10_43_36</name>
    <dbReference type="NCBI Taxonomy" id="1974534"/>
    <lineage>
        <taxon>Bacteria</taxon>
        <taxon>Candidatus Collieribacteriota</taxon>
    </lineage>
</organism>
<dbReference type="Proteomes" id="UP000230730">
    <property type="component" value="Unassembled WGS sequence"/>
</dbReference>
<gene>
    <name evidence="3" type="ORF">COT86_00815</name>
</gene>